<dbReference type="RefSeq" id="WP_203709427.1">
    <property type="nucleotide sequence ID" value="NZ_BOMK01000041.1"/>
</dbReference>
<dbReference type="InterPro" id="IPR050109">
    <property type="entry name" value="HTH-type_TetR-like_transc_reg"/>
</dbReference>
<evidence type="ECO:0000256" key="1">
    <source>
        <dbReference type="ARBA" id="ARBA00023015"/>
    </source>
</evidence>
<accession>A0A7W7MR56</accession>
<evidence type="ECO:0000313" key="7">
    <source>
        <dbReference type="Proteomes" id="UP000578112"/>
    </source>
</evidence>
<dbReference type="PANTHER" id="PTHR30055">
    <property type="entry name" value="HTH-TYPE TRANSCRIPTIONAL REGULATOR RUTR"/>
    <property type="match status" value="1"/>
</dbReference>
<dbReference type="AlphaFoldDB" id="A0A7W7MR56"/>
<keyword evidence="3" id="KW-0804">Transcription</keyword>
<keyword evidence="2 4" id="KW-0238">DNA-binding</keyword>
<dbReference type="InterPro" id="IPR001647">
    <property type="entry name" value="HTH_TetR"/>
</dbReference>
<name>A0A7W7MR56_9ACTN</name>
<feature type="domain" description="HTH tetR-type" evidence="5">
    <location>
        <begin position="3"/>
        <end position="63"/>
    </location>
</feature>
<evidence type="ECO:0000313" key="6">
    <source>
        <dbReference type="EMBL" id="MBB4763883.1"/>
    </source>
</evidence>
<comment type="caution">
    <text evidence="6">The sequence shown here is derived from an EMBL/GenBank/DDBJ whole genome shotgun (WGS) entry which is preliminary data.</text>
</comment>
<organism evidence="6 7">
    <name type="scientific">Actinoplanes digitatis</name>
    <dbReference type="NCBI Taxonomy" id="1868"/>
    <lineage>
        <taxon>Bacteria</taxon>
        <taxon>Bacillati</taxon>
        <taxon>Actinomycetota</taxon>
        <taxon>Actinomycetes</taxon>
        <taxon>Micromonosporales</taxon>
        <taxon>Micromonosporaceae</taxon>
        <taxon>Actinoplanes</taxon>
    </lineage>
</organism>
<dbReference type="InterPro" id="IPR009057">
    <property type="entry name" value="Homeodomain-like_sf"/>
</dbReference>
<protein>
    <submittedName>
        <fullName evidence="6">AcrR family transcriptional regulator</fullName>
    </submittedName>
</protein>
<evidence type="ECO:0000256" key="2">
    <source>
        <dbReference type="ARBA" id="ARBA00023125"/>
    </source>
</evidence>
<feature type="DNA-binding region" description="H-T-H motif" evidence="4">
    <location>
        <begin position="26"/>
        <end position="45"/>
    </location>
</feature>
<gene>
    <name evidence="6" type="ORF">BJ971_004439</name>
</gene>
<dbReference type="GO" id="GO:0003700">
    <property type="term" value="F:DNA-binding transcription factor activity"/>
    <property type="evidence" value="ECO:0007669"/>
    <property type="project" value="TreeGrafter"/>
</dbReference>
<dbReference type="EMBL" id="JACHNH010000001">
    <property type="protein sequence ID" value="MBB4763883.1"/>
    <property type="molecule type" value="Genomic_DNA"/>
</dbReference>
<dbReference type="PROSITE" id="PS50977">
    <property type="entry name" value="HTH_TETR_2"/>
    <property type="match status" value="1"/>
</dbReference>
<evidence type="ECO:0000259" key="5">
    <source>
        <dbReference type="PROSITE" id="PS50977"/>
    </source>
</evidence>
<dbReference type="PANTHER" id="PTHR30055:SF234">
    <property type="entry name" value="HTH-TYPE TRANSCRIPTIONAL REGULATOR BETI"/>
    <property type="match status" value="1"/>
</dbReference>
<dbReference type="Pfam" id="PF00440">
    <property type="entry name" value="TetR_N"/>
    <property type="match status" value="1"/>
</dbReference>
<dbReference type="GO" id="GO:0000976">
    <property type="term" value="F:transcription cis-regulatory region binding"/>
    <property type="evidence" value="ECO:0007669"/>
    <property type="project" value="TreeGrafter"/>
</dbReference>
<sequence length="192" mass="20798">MSRLSREQWASAALDALSSGGLAAVAVEPLATRLGTTKGSFYWHFGGREELVQAALQLWRQASTTSIIERLESGDAPASERLRQLFTQVFAPPARTDADLALLADADHPLVASALADVTEQRLGYITALFRELGFSPARARRRALLAYSTYLGQLQLLRTAPDLLPKHGPARTAYADDILAALLSDQPAKRA</sequence>
<keyword evidence="1" id="KW-0805">Transcription regulation</keyword>
<dbReference type="Proteomes" id="UP000578112">
    <property type="component" value="Unassembled WGS sequence"/>
</dbReference>
<dbReference type="Gene3D" id="1.10.357.10">
    <property type="entry name" value="Tetracycline Repressor, domain 2"/>
    <property type="match status" value="1"/>
</dbReference>
<reference evidence="6 7" key="1">
    <citation type="submission" date="2020-08" db="EMBL/GenBank/DDBJ databases">
        <title>Sequencing the genomes of 1000 actinobacteria strains.</title>
        <authorList>
            <person name="Klenk H.-P."/>
        </authorList>
    </citation>
    <scope>NUCLEOTIDE SEQUENCE [LARGE SCALE GENOMIC DNA]</scope>
    <source>
        <strain evidence="6 7">DSM 43149</strain>
    </source>
</reference>
<dbReference type="SUPFAM" id="SSF46689">
    <property type="entry name" value="Homeodomain-like"/>
    <property type="match status" value="1"/>
</dbReference>
<proteinExistence type="predicted"/>
<evidence type="ECO:0000256" key="3">
    <source>
        <dbReference type="ARBA" id="ARBA00023163"/>
    </source>
</evidence>
<keyword evidence="7" id="KW-1185">Reference proteome</keyword>
<evidence type="ECO:0000256" key="4">
    <source>
        <dbReference type="PROSITE-ProRule" id="PRU00335"/>
    </source>
</evidence>